<feature type="transmembrane region" description="Helical" evidence="1">
    <location>
        <begin position="9"/>
        <end position="28"/>
    </location>
</feature>
<proteinExistence type="predicted"/>
<feature type="transmembrane region" description="Helical" evidence="1">
    <location>
        <begin position="98"/>
        <end position="118"/>
    </location>
</feature>
<dbReference type="InterPro" id="IPR024294">
    <property type="entry name" value="DUF3810"/>
</dbReference>
<evidence type="ECO:0000256" key="1">
    <source>
        <dbReference type="SAM" id="Phobius"/>
    </source>
</evidence>
<dbReference type="EMBL" id="JAGUCN010000027">
    <property type="protein sequence ID" value="MBS2213440.1"/>
    <property type="molecule type" value="Genomic_DNA"/>
</dbReference>
<comment type="caution">
    <text evidence="2">The sequence shown here is derived from an EMBL/GenBank/DDBJ whole genome shotgun (WGS) entry which is preliminary data.</text>
</comment>
<protein>
    <submittedName>
        <fullName evidence="2">DUF3810 domain-containing protein</fullName>
    </submittedName>
</protein>
<evidence type="ECO:0000313" key="3">
    <source>
        <dbReference type="Proteomes" id="UP000721861"/>
    </source>
</evidence>
<keyword evidence="3" id="KW-1185">Reference proteome</keyword>
<dbReference type="SUPFAM" id="SSF55486">
    <property type="entry name" value="Metalloproteases ('zincins'), catalytic domain"/>
    <property type="match status" value="1"/>
</dbReference>
<name>A0ABS5KEL1_9BACT</name>
<feature type="transmembrane region" description="Helical" evidence="1">
    <location>
        <begin position="68"/>
        <end position="86"/>
    </location>
</feature>
<dbReference type="RefSeq" id="WP_212230613.1">
    <property type="nucleotide sequence ID" value="NZ_JAGUCN010000027.1"/>
</dbReference>
<dbReference type="Pfam" id="PF12725">
    <property type="entry name" value="DUF3810"/>
    <property type="match status" value="1"/>
</dbReference>
<keyword evidence="1" id="KW-1133">Transmembrane helix</keyword>
<sequence>MIKKLLKKYVLTTISFSLVLALMVFAFTRMGLHYPAWMERWYSQGLYPVMITGLSAFSNLFPFSLDDLFYGTLLSGGLFITILVVFKRIGWLQYFRYLVITLALTYSLFNILWGFNYYRNDLTTRLELQAAEANVEELMDVFGWLIEEVNSSYTPIYTIDETEVRDLLANAYHEHAEFLKIDRISAQSHPKAITLSRLFASATISGYYGPFFGEVHVNQYMLPLEVPAVMAHEMAHQLGITSEAEANFYAWYVCSHSADKRLAYSANLYLLRYFAYACYRYDGFRELVKNIRYEVRHDFYKSQFHWMQLMDRRVDMVAGKVNDAYLKTNSVEAGIEDYEGVVKYVMDLKTSELSGQ</sequence>
<dbReference type="Proteomes" id="UP000721861">
    <property type="component" value="Unassembled WGS sequence"/>
</dbReference>
<keyword evidence="1" id="KW-0472">Membrane</keyword>
<accession>A0ABS5KEL1</accession>
<evidence type="ECO:0000313" key="2">
    <source>
        <dbReference type="EMBL" id="MBS2213440.1"/>
    </source>
</evidence>
<keyword evidence="1" id="KW-0812">Transmembrane</keyword>
<organism evidence="2 3">
    <name type="scientific">Carboxylicivirga mesophila</name>
    <dbReference type="NCBI Taxonomy" id="1166478"/>
    <lineage>
        <taxon>Bacteria</taxon>
        <taxon>Pseudomonadati</taxon>
        <taxon>Bacteroidota</taxon>
        <taxon>Bacteroidia</taxon>
        <taxon>Marinilabiliales</taxon>
        <taxon>Marinilabiliaceae</taxon>
        <taxon>Carboxylicivirga</taxon>
    </lineage>
</organism>
<gene>
    <name evidence="2" type="ORF">KEM09_18670</name>
</gene>
<reference evidence="2 3" key="1">
    <citation type="journal article" date="2014" name="Int. J. Syst. Evol. Microbiol.">
        <title>Carboxylicivirga gen. nov. in the family Marinilabiliaceae with two novel species, Carboxylicivirga mesophila sp. nov. and Carboxylicivirga taeanensis sp. nov., and reclassification of Cytophaga fermentans as Saccharicrinis fermentans gen. nov., comb. nov.</title>
        <authorList>
            <person name="Yang S.H."/>
            <person name="Seo H.S."/>
            <person name="Woo J.H."/>
            <person name="Oh H.M."/>
            <person name="Jang H."/>
            <person name="Lee J.H."/>
            <person name="Kim S.J."/>
            <person name="Kwon K.K."/>
        </authorList>
    </citation>
    <scope>NUCLEOTIDE SEQUENCE [LARGE SCALE GENOMIC DNA]</scope>
    <source>
        <strain evidence="2 3">JCM 18290</strain>
    </source>
</reference>